<protein>
    <submittedName>
        <fullName evidence="2">Putative coiled-coil protein</fullName>
    </submittedName>
</protein>
<dbReference type="STRING" id="867904.Metho_0793"/>
<keyword evidence="1" id="KW-0175">Coiled coil</keyword>
<name>L0KWG1_METHD</name>
<dbReference type="RefSeq" id="WP_015324207.1">
    <property type="nucleotide sequence ID" value="NC_019977.1"/>
</dbReference>
<organism evidence="2 3">
    <name type="scientific">Methanomethylovorans hollandica (strain DSM 15978 / NBRC 107637 / DMS1)</name>
    <dbReference type="NCBI Taxonomy" id="867904"/>
    <lineage>
        <taxon>Archaea</taxon>
        <taxon>Methanobacteriati</taxon>
        <taxon>Methanobacteriota</taxon>
        <taxon>Stenosarchaea group</taxon>
        <taxon>Methanomicrobia</taxon>
        <taxon>Methanosarcinales</taxon>
        <taxon>Methanosarcinaceae</taxon>
        <taxon>Methanomethylovorans</taxon>
    </lineage>
</organism>
<dbReference type="AlphaFoldDB" id="L0KWG1"/>
<proteinExistence type="predicted"/>
<feature type="coiled-coil region" evidence="1">
    <location>
        <begin position="9"/>
        <end position="88"/>
    </location>
</feature>
<evidence type="ECO:0000313" key="3">
    <source>
        <dbReference type="Proteomes" id="UP000010866"/>
    </source>
</evidence>
<dbReference type="GeneID" id="14408086"/>
<dbReference type="KEGG" id="mhz:Metho_0793"/>
<dbReference type="Pfam" id="PF23435">
    <property type="entry name" value="DUF7121"/>
    <property type="match status" value="1"/>
</dbReference>
<evidence type="ECO:0000313" key="2">
    <source>
        <dbReference type="EMBL" id="AGB49040.1"/>
    </source>
</evidence>
<sequence>MTDASSISEKDLKLKVNELRTQITRDERELRSLFNELRLHRTNMGELKEKRDSLNSQVKEIVARARELKEKRDEVNTKISELKDVKNARISASQQVSDEIGKLKAERDALNKVSRGTVDIISKAYSAELDTFLNADVPLHHEIDVLGRLVQLEERLKAAMKADEVHKKIQETYDAAVSQQFGSGENIGSTIKELAQISQQYHLEMIDVYKKVDEMRKDADLYHAQIKEKFGVTEPLRARIDPLKQRTSQLREELSSYLEKLNDVQLVKDEKKQQEQRVVAKEKLEKTGKMSLQDLKVLMENGDLEL</sequence>
<dbReference type="OrthoDB" id="147108at2157"/>
<dbReference type="InterPro" id="IPR055545">
    <property type="entry name" value="DUF7121"/>
</dbReference>
<dbReference type="HOGENOM" id="CLU_870469_0_0_2"/>
<gene>
    <name evidence="2" type="ordered locus">Metho_0793</name>
</gene>
<reference evidence="3" key="1">
    <citation type="submission" date="2012-02" db="EMBL/GenBank/DDBJ databases">
        <title>Complete sequence of chromosome of Methanomethylovorans hollandica DSM 15978.</title>
        <authorList>
            <person name="Lucas S."/>
            <person name="Copeland A."/>
            <person name="Lapidus A."/>
            <person name="Glavina del Rio T."/>
            <person name="Dalin E."/>
            <person name="Tice H."/>
            <person name="Bruce D."/>
            <person name="Goodwin L."/>
            <person name="Pitluck S."/>
            <person name="Peters L."/>
            <person name="Mikhailova N."/>
            <person name="Held B."/>
            <person name="Kyrpides N."/>
            <person name="Mavromatis K."/>
            <person name="Ivanova N."/>
            <person name="Brettin T."/>
            <person name="Detter J.C."/>
            <person name="Han C."/>
            <person name="Larimer F."/>
            <person name="Land M."/>
            <person name="Hauser L."/>
            <person name="Markowitz V."/>
            <person name="Cheng J.-F."/>
            <person name="Hugenholtz P."/>
            <person name="Woyke T."/>
            <person name="Wu D."/>
            <person name="Spring S."/>
            <person name="Schroeder M."/>
            <person name="Brambilla E."/>
            <person name="Klenk H.-P."/>
            <person name="Eisen J.A."/>
        </authorList>
    </citation>
    <scope>NUCLEOTIDE SEQUENCE [LARGE SCALE GENOMIC DNA]</scope>
    <source>
        <strain evidence="3">DSM 15978 / NBRC 107637 / DMS1</strain>
    </source>
</reference>
<evidence type="ECO:0000256" key="1">
    <source>
        <dbReference type="SAM" id="Coils"/>
    </source>
</evidence>
<keyword evidence="3" id="KW-1185">Reference proteome</keyword>
<dbReference type="Proteomes" id="UP000010866">
    <property type="component" value="Chromosome"/>
</dbReference>
<dbReference type="EMBL" id="CP003362">
    <property type="protein sequence ID" value="AGB49040.1"/>
    <property type="molecule type" value="Genomic_DNA"/>
</dbReference>
<accession>L0KWG1</accession>